<dbReference type="Proteomes" id="UP001597145">
    <property type="component" value="Unassembled WGS sequence"/>
</dbReference>
<dbReference type="InterPro" id="IPR012349">
    <property type="entry name" value="Split_barrel_FMN-bd"/>
</dbReference>
<gene>
    <name evidence="4" type="ORF">ACFSCY_12210</name>
</gene>
<dbReference type="Gene3D" id="2.30.110.10">
    <property type="entry name" value="Electron Transport, Fmn-binding Protein, Chain A"/>
    <property type="match status" value="1"/>
</dbReference>
<evidence type="ECO:0000313" key="5">
    <source>
        <dbReference type="Proteomes" id="UP001597145"/>
    </source>
</evidence>
<name>A0ABW4FIS5_9PSEU</name>
<keyword evidence="5" id="KW-1185">Reference proteome</keyword>
<evidence type="ECO:0000259" key="3">
    <source>
        <dbReference type="Pfam" id="PF01814"/>
    </source>
</evidence>
<dbReference type="InterPro" id="IPR004378">
    <property type="entry name" value="F420H2_quin_Rdtase"/>
</dbReference>
<evidence type="ECO:0000313" key="4">
    <source>
        <dbReference type="EMBL" id="MFD1530207.1"/>
    </source>
</evidence>
<accession>A0ABW4FIS5</accession>
<dbReference type="EMBL" id="JBHUCP010000007">
    <property type="protein sequence ID" value="MFD1530207.1"/>
    <property type="molecule type" value="Genomic_DNA"/>
</dbReference>
<dbReference type="NCBIfam" id="TIGR00026">
    <property type="entry name" value="hi_GC_TIGR00026"/>
    <property type="match status" value="1"/>
</dbReference>
<sequence>MAGNADVIEEFRANGGQVGGWLTGAPLVLLTTAGRRTGRPHTTPAVYLRDGDRYLVFASNAGGPEHPSWYRNILASPQVTMEVAGADGTVRILATLAVPLEGAERDKYWEQQCAIDPAFRAYEEQTGRVIPVVALIPLELSATERRRAVGEQLLRHHADLRAQLERVRDGLGGTADLGEQLRTRCLTYCYGLQLHHTREDGAFTALEAQFPELAPVVERLRAEHRVVERGLAELEALLQPGRSRDAAEVRAEVERVVTGLEEHFAYEEEHLLPALRG</sequence>
<feature type="domain" description="Hemerythrin-like" evidence="3">
    <location>
        <begin position="151"/>
        <end position="275"/>
    </location>
</feature>
<dbReference type="Pfam" id="PF04075">
    <property type="entry name" value="F420H2_quin_red"/>
    <property type="match status" value="1"/>
</dbReference>
<dbReference type="SUPFAM" id="SSF50475">
    <property type="entry name" value="FMN-binding split barrel"/>
    <property type="match status" value="1"/>
</dbReference>
<dbReference type="PANTHER" id="PTHR39428">
    <property type="entry name" value="F420H(2)-DEPENDENT QUINONE REDUCTASE RV1261C"/>
    <property type="match status" value="1"/>
</dbReference>
<organism evidence="4 5">
    <name type="scientific">Pseudonocardia aurantiaca</name>
    <dbReference type="NCBI Taxonomy" id="75290"/>
    <lineage>
        <taxon>Bacteria</taxon>
        <taxon>Bacillati</taxon>
        <taxon>Actinomycetota</taxon>
        <taxon>Actinomycetes</taxon>
        <taxon>Pseudonocardiales</taxon>
        <taxon>Pseudonocardiaceae</taxon>
        <taxon>Pseudonocardia</taxon>
    </lineage>
</organism>
<comment type="similarity">
    <text evidence="1">Belongs to the F420H(2)-dependent quinone reductase family.</text>
</comment>
<proteinExistence type="inferred from homology"/>
<dbReference type="PANTHER" id="PTHR39428:SF1">
    <property type="entry name" value="F420H(2)-DEPENDENT QUINONE REDUCTASE RV1261C"/>
    <property type="match status" value="1"/>
</dbReference>
<evidence type="ECO:0000256" key="1">
    <source>
        <dbReference type="ARBA" id="ARBA00008710"/>
    </source>
</evidence>
<evidence type="ECO:0000256" key="2">
    <source>
        <dbReference type="ARBA" id="ARBA00049106"/>
    </source>
</evidence>
<dbReference type="Pfam" id="PF01814">
    <property type="entry name" value="Hemerythrin"/>
    <property type="match status" value="1"/>
</dbReference>
<dbReference type="InterPro" id="IPR012312">
    <property type="entry name" value="Hemerythrin-like"/>
</dbReference>
<comment type="catalytic activity">
    <reaction evidence="2">
        <text>oxidized coenzyme F420-(gamma-L-Glu)(n) + a quinol + H(+) = reduced coenzyme F420-(gamma-L-Glu)(n) + a quinone</text>
        <dbReference type="Rhea" id="RHEA:39663"/>
        <dbReference type="Rhea" id="RHEA-COMP:12939"/>
        <dbReference type="Rhea" id="RHEA-COMP:14378"/>
        <dbReference type="ChEBI" id="CHEBI:15378"/>
        <dbReference type="ChEBI" id="CHEBI:24646"/>
        <dbReference type="ChEBI" id="CHEBI:132124"/>
        <dbReference type="ChEBI" id="CHEBI:133980"/>
        <dbReference type="ChEBI" id="CHEBI:139511"/>
    </reaction>
</comment>
<dbReference type="RefSeq" id="WP_343977014.1">
    <property type="nucleotide sequence ID" value="NZ_BAAAJG010000008.1"/>
</dbReference>
<dbReference type="Gene3D" id="1.20.120.520">
    <property type="entry name" value="nmb1532 protein domain like"/>
    <property type="match status" value="1"/>
</dbReference>
<comment type="caution">
    <text evidence="4">The sequence shown here is derived from an EMBL/GenBank/DDBJ whole genome shotgun (WGS) entry which is preliminary data.</text>
</comment>
<reference evidence="5" key="1">
    <citation type="journal article" date="2019" name="Int. J. Syst. Evol. Microbiol.">
        <title>The Global Catalogue of Microorganisms (GCM) 10K type strain sequencing project: providing services to taxonomists for standard genome sequencing and annotation.</title>
        <authorList>
            <consortium name="The Broad Institute Genomics Platform"/>
            <consortium name="The Broad Institute Genome Sequencing Center for Infectious Disease"/>
            <person name="Wu L."/>
            <person name="Ma J."/>
        </authorList>
    </citation>
    <scope>NUCLEOTIDE SEQUENCE [LARGE SCALE GENOMIC DNA]</scope>
    <source>
        <strain evidence="5">JCM 12165</strain>
    </source>
</reference>
<dbReference type="CDD" id="cd12108">
    <property type="entry name" value="Hr-like"/>
    <property type="match status" value="1"/>
</dbReference>
<protein>
    <submittedName>
        <fullName evidence="4">Nitroreductase/quinone reductase family protein</fullName>
    </submittedName>
</protein>